<dbReference type="Proteomes" id="UP000757900">
    <property type="component" value="Unassembled WGS sequence"/>
</dbReference>
<dbReference type="PANTHER" id="PTHR10093">
    <property type="entry name" value="IRON-SULFUR CLUSTER ASSEMBLY ENZYME NIFU HOMOLOG"/>
    <property type="match status" value="1"/>
</dbReference>
<sequence length="163" mass="17752">MSLNQLNQLYRQVILDHGQHPRHFGKLDHADQEVELFNPTCGDAIVLSLKIEDDRILDLAFSGQGCTISMASASMMCEALLGKPKDQALAMIATFQALVGGPGQVDESWEQELGDAALLEGVKAFPARYKCAILAWKALGLGLDQDTSLDEGLSRHNQAQESE</sequence>
<dbReference type="AlphaFoldDB" id="A0A929MQ02"/>
<dbReference type="Pfam" id="PF01592">
    <property type="entry name" value="NifU_N"/>
    <property type="match status" value="1"/>
</dbReference>
<dbReference type="FunFam" id="3.90.1010.10:FF:000002">
    <property type="entry name" value="Iron-sulfur cluster assembly scaffold protein NifU"/>
    <property type="match status" value="1"/>
</dbReference>
<name>A0A929MQ02_ABIDE</name>
<organism evidence="3 4">
    <name type="scientific">Abiotrophia defectiva</name>
    <name type="common">Streptococcus defectivus</name>
    <dbReference type="NCBI Taxonomy" id="46125"/>
    <lineage>
        <taxon>Bacteria</taxon>
        <taxon>Bacillati</taxon>
        <taxon>Bacillota</taxon>
        <taxon>Bacilli</taxon>
        <taxon>Lactobacillales</taxon>
        <taxon>Aerococcaceae</taxon>
        <taxon>Abiotrophia</taxon>
    </lineage>
</organism>
<comment type="caution">
    <text evidence="3">The sequence shown here is derived from an EMBL/GenBank/DDBJ whole genome shotgun (WGS) entry which is preliminary data.</text>
</comment>
<evidence type="ECO:0000259" key="2">
    <source>
        <dbReference type="Pfam" id="PF01592"/>
    </source>
</evidence>
<comment type="similarity">
    <text evidence="1">Belongs to the NifU family.</text>
</comment>
<evidence type="ECO:0000256" key="1">
    <source>
        <dbReference type="ARBA" id="ARBA00006420"/>
    </source>
</evidence>
<dbReference type="NCBIfam" id="TIGR01994">
    <property type="entry name" value="SUF_scaf_2"/>
    <property type="match status" value="1"/>
</dbReference>
<gene>
    <name evidence="3" type="ORF">HXK00_05940</name>
</gene>
<proteinExistence type="inferred from homology"/>
<dbReference type="GO" id="GO:0005506">
    <property type="term" value="F:iron ion binding"/>
    <property type="evidence" value="ECO:0007669"/>
    <property type="project" value="InterPro"/>
</dbReference>
<dbReference type="CDD" id="cd06664">
    <property type="entry name" value="IscU_like"/>
    <property type="match status" value="1"/>
</dbReference>
<accession>A0A929MQ02</accession>
<evidence type="ECO:0000313" key="4">
    <source>
        <dbReference type="Proteomes" id="UP000757900"/>
    </source>
</evidence>
<dbReference type="GO" id="GO:0051536">
    <property type="term" value="F:iron-sulfur cluster binding"/>
    <property type="evidence" value="ECO:0007669"/>
    <property type="project" value="InterPro"/>
</dbReference>
<dbReference type="EMBL" id="JABZFV010000147">
    <property type="protein sequence ID" value="MBF0935169.1"/>
    <property type="molecule type" value="Genomic_DNA"/>
</dbReference>
<reference evidence="3" key="1">
    <citation type="submission" date="2020-04" db="EMBL/GenBank/DDBJ databases">
        <title>Deep metagenomics examines the oral microbiome during advanced dental caries in children, revealing novel taxa and co-occurrences with host molecules.</title>
        <authorList>
            <person name="Baker J.L."/>
            <person name="Morton J.T."/>
            <person name="Dinis M."/>
            <person name="Alvarez R."/>
            <person name="Tran N.C."/>
            <person name="Knight R."/>
            <person name="Edlund A."/>
        </authorList>
    </citation>
    <scope>NUCLEOTIDE SEQUENCE</scope>
    <source>
        <strain evidence="3">JCVI_23_bin.16</strain>
    </source>
</reference>
<dbReference type="SUPFAM" id="SSF82649">
    <property type="entry name" value="SufE/NifU"/>
    <property type="match status" value="1"/>
</dbReference>
<dbReference type="InterPro" id="IPR002871">
    <property type="entry name" value="NIF_FeS_clus_asmbl_NifU_N"/>
</dbReference>
<protein>
    <submittedName>
        <fullName evidence="3">SUF system NifU family Fe-S cluster assembly protein</fullName>
    </submittedName>
</protein>
<dbReference type="GO" id="GO:0016226">
    <property type="term" value="P:iron-sulfur cluster assembly"/>
    <property type="evidence" value="ECO:0007669"/>
    <property type="project" value="InterPro"/>
</dbReference>
<dbReference type="Gene3D" id="3.90.1010.10">
    <property type="match status" value="1"/>
</dbReference>
<evidence type="ECO:0000313" key="3">
    <source>
        <dbReference type="EMBL" id="MBF0935169.1"/>
    </source>
</evidence>
<feature type="domain" description="NIF system FeS cluster assembly NifU N-terminal" evidence="2">
    <location>
        <begin position="10"/>
        <end position="131"/>
    </location>
</feature>